<evidence type="ECO:0000313" key="1">
    <source>
        <dbReference type="EMBL" id="CAG6640771.1"/>
    </source>
</evidence>
<organism evidence="1">
    <name type="scientific">Cacopsylla melanoneura</name>
    <dbReference type="NCBI Taxonomy" id="428564"/>
    <lineage>
        <taxon>Eukaryota</taxon>
        <taxon>Metazoa</taxon>
        <taxon>Ecdysozoa</taxon>
        <taxon>Arthropoda</taxon>
        <taxon>Hexapoda</taxon>
        <taxon>Insecta</taxon>
        <taxon>Pterygota</taxon>
        <taxon>Neoptera</taxon>
        <taxon>Paraneoptera</taxon>
        <taxon>Hemiptera</taxon>
        <taxon>Sternorrhyncha</taxon>
        <taxon>Psylloidea</taxon>
        <taxon>Psyllidae</taxon>
        <taxon>Psyllinae</taxon>
        <taxon>Cacopsylla</taxon>
    </lineage>
</organism>
<dbReference type="EMBL" id="HBUF01113727">
    <property type="protein sequence ID" value="CAG6640773.1"/>
    <property type="molecule type" value="Transcribed_RNA"/>
</dbReference>
<dbReference type="AlphaFoldDB" id="A0A8D8QZ69"/>
<dbReference type="EMBL" id="HBUF01113726">
    <property type="protein sequence ID" value="CAG6640771.1"/>
    <property type="molecule type" value="Transcribed_RNA"/>
</dbReference>
<reference evidence="1" key="1">
    <citation type="submission" date="2021-05" db="EMBL/GenBank/DDBJ databases">
        <authorList>
            <person name="Alioto T."/>
            <person name="Alioto T."/>
            <person name="Gomez Garrido J."/>
        </authorList>
    </citation>
    <scope>NUCLEOTIDE SEQUENCE</scope>
</reference>
<dbReference type="EMBL" id="HBUF01440098">
    <property type="protein sequence ID" value="CAG6742873.1"/>
    <property type="molecule type" value="Transcribed_RNA"/>
</dbReference>
<accession>A0A8D8QZ69</accession>
<proteinExistence type="predicted"/>
<name>A0A8D8QZ69_9HEMI</name>
<sequence length="106" mass="12571">MVDIIILDTYFIHSYQRSTPGSKVRNWVYSQSISNDWAYEWNCSDLQRINISVCLLVYLLPTQYSHVSNHTFLWRQMITLYSITFSRSLNPFMRCGLFVDISPFCL</sequence>
<protein>
    <submittedName>
        <fullName evidence="1">Uncharacterized protein</fullName>
    </submittedName>
</protein>